<dbReference type="Proteomes" id="UP000789706">
    <property type="component" value="Unassembled WGS sequence"/>
</dbReference>
<proteinExistence type="predicted"/>
<reference evidence="1" key="1">
    <citation type="submission" date="2021-06" db="EMBL/GenBank/DDBJ databases">
        <authorList>
            <person name="Kallberg Y."/>
            <person name="Tangrot J."/>
            <person name="Rosling A."/>
        </authorList>
    </citation>
    <scope>NUCLEOTIDE SEQUENCE</scope>
    <source>
        <strain evidence="1">AZ414A</strain>
    </source>
</reference>
<name>A0A9N8VMI2_9GLOM</name>
<comment type="caution">
    <text evidence="1">The sequence shown here is derived from an EMBL/GenBank/DDBJ whole genome shotgun (WGS) entry which is preliminary data.</text>
</comment>
<sequence length="496" mass="57923">MSNKNYKTRLISIGNIVKTFHYGHFASNWWTLIKNKNIWIPWRVNCRICVNLNEKEFVLRIIAHDNNSIEPGFISETEPNPQIHSNISAAINTTYKKLFKTETRYSGLDIFNLEEMKLENNYFSNDETLYFAGSGYISSFNHKVRGDQYLIVQTINEHNISIHVYRRGIQREEHFDISPKEVWKKMTICQEKNPMALFGLTNLSVQSAIKQQMETPLCNFKQWMNLDIMTPIFQKYLKRQIGMSNFPWHNFFSKWLNQKSKIIELTMALADIYPIDYKLGDREFRAWKQVIKIVGCTNITPFSKNISQVSNNLITAAKNFARINGPGCFPITKPIVTHSCVSKIQDQQFEAFFSDKNNVSMSSYIVDKKMGLPLLYLKDNKQTLWEKFEATYPDSIKRTSVMGRLASGRYVYKQDLGGLCSICNDYGYEVFDLLIELIETNIIQKEQKQTLIHKIETLCYHMRREYEKELLINLDGTTDHVEYNSINNNDTPDPNN</sequence>
<dbReference type="AlphaFoldDB" id="A0A9N8VMI2"/>
<dbReference type="OrthoDB" id="2352817at2759"/>
<organism evidence="1 2">
    <name type="scientific">Diversispora eburnea</name>
    <dbReference type="NCBI Taxonomy" id="1213867"/>
    <lineage>
        <taxon>Eukaryota</taxon>
        <taxon>Fungi</taxon>
        <taxon>Fungi incertae sedis</taxon>
        <taxon>Mucoromycota</taxon>
        <taxon>Glomeromycotina</taxon>
        <taxon>Glomeromycetes</taxon>
        <taxon>Diversisporales</taxon>
        <taxon>Diversisporaceae</taxon>
        <taxon>Diversispora</taxon>
    </lineage>
</organism>
<keyword evidence="2" id="KW-1185">Reference proteome</keyword>
<evidence type="ECO:0000313" key="1">
    <source>
        <dbReference type="EMBL" id="CAG8454715.1"/>
    </source>
</evidence>
<dbReference type="EMBL" id="CAJVPK010000126">
    <property type="protein sequence ID" value="CAG8454715.1"/>
    <property type="molecule type" value="Genomic_DNA"/>
</dbReference>
<evidence type="ECO:0000313" key="2">
    <source>
        <dbReference type="Proteomes" id="UP000789706"/>
    </source>
</evidence>
<gene>
    <name evidence="1" type="ORF">DEBURN_LOCUS2349</name>
</gene>
<accession>A0A9N8VMI2</accession>
<protein>
    <submittedName>
        <fullName evidence="1">133_t:CDS:1</fullName>
    </submittedName>
</protein>